<reference evidence="2 3" key="1">
    <citation type="journal article" date="2009" name="PLoS Genet.">
        <title>Genomic analysis of the basal lineage fungus Rhizopus oryzae reveals a whole-genome duplication.</title>
        <authorList>
            <person name="Ma L.-J."/>
            <person name="Ibrahim A.S."/>
            <person name="Skory C."/>
            <person name="Grabherr M.G."/>
            <person name="Burger G."/>
            <person name="Butler M."/>
            <person name="Elias M."/>
            <person name="Idnurm A."/>
            <person name="Lang B.F."/>
            <person name="Sone T."/>
            <person name="Abe A."/>
            <person name="Calvo S.E."/>
            <person name="Corrochano L.M."/>
            <person name="Engels R."/>
            <person name="Fu J."/>
            <person name="Hansberg W."/>
            <person name="Kim J.-M."/>
            <person name="Kodira C.D."/>
            <person name="Koehrsen M.J."/>
            <person name="Liu B."/>
            <person name="Miranda-Saavedra D."/>
            <person name="O'Leary S."/>
            <person name="Ortiz-Castellanos L."/>
            <person name="Poulter R."/>
            <person name="Rodriguez-Romero J."/>
            <person name="Ruiz-Herrera J."/>
            <person name="Shen Y.-Q."/>
            <person name="Zeng Q."/>
            <person name="Galagan J."/>
            <person name="Birren B.W."/>
            <person name="Cuomo C.A."/>
            <person name="Wickes B.L."/>
        </authorList>
    </citation>
    <scope>NUCLEOTIDE SEQUENCE [LARGE SCALE GENOMIC DNA]</scope>
    <source>
        <strain evidence="3">RA 99-880 / ATCC MYA-4621 / FGSC 9543 / NRRL 43880</strain>
    </source>
</reference>
<keyword evidence="1" id="KW-0175">Coiled coil</keyword>
<gene>
    <name evidence="2" type="ORF">RO3G_00795</name>
</gene>
<dbReference type="InParanoid" id="I1BIR1"/>
<dbReference type="STRING" id="246409.I1BIR1"/>
<dbReference type="eggNOG" id="ENOG502SRHM">
    <property type="taxonomic scope" value="Eukaryota"/>
</dbReference>
<evidence type="ECO:0000313" key="2">
    <source>
        <dbReference type="EMBL" id="EIE76091.1"/>
    </source>
</evidence>
<dbReference type="OrthoDB" id="2206543at2759"/>
<dbReference type="Proteomes" id="UP000009138">
    <property type="component" value="Unassembled WGS sequence"/>
</dbReference>
<organism evidence="2 3">
    <name type="scientific">Rhizopus delemar (strain RA 99-880 / ATCC MYA-4621 / FGSC 9543 / NRRL 43880)</name>
    <name type="common">Mucormycosis agent</name>
    <name type="synonym">Rhizopus arrhizus var. delemar</name>
    <dbReference type="NCBI Taxonomy" id="246409"/>
    <lineage>
        <taxon>Eukaryota</taxon>
        <taxon>Fungi</taxon>
        <taxon>Fungi incertae sedis</taxon>
        <taxon>Mucoromycota</taxon>
        <taxon>Mucoromycotina</taxon>
        <taxon>Mucoromycetes</taxon>
        <taxon>Mucorales</taxon>
        <taxon>Mucorineae</taxon>
        <taxon>Rhizopodaceae</taxon>
        <taxon>Rhizopus</taxon>
    </lineage>
</organism>
<dbReference type="EMBL" id="CH476732">
    <property type="protein sequence ID" value="EIE76091.1"/>
    <property type="molecule type" value="Genomic_DNA"/>
</dbReference>
<dbReference type="OMA" id="EICNQFI"/>
<dbReference type="RefSeq" id="XP_067511487.1">
    <property type="nucleotide sequence ID" value="XM_067655386.1"/>
</dbReference>
<keyword evidence="3" id="KW-1185">Reference proteome</keyword>
<dbReference type="GeneID" id="93607767"/>
<dbReference type="VEuPathDB" id="FungiDB:RO3G_00795"/>
<feature type="coiled-coil region" evidence="1">
    <location>
        <begin position="120"/>
        <end position="161"/>
    </location>
</feature>
<protein>
    <submittedName>
        <fullName evidence="2">Uncharacterized protein</fullName>
    </submittedName>
</protein>
<accession>I1BIR1</accession>
<proteinExistence type="predicted"/>
<evidence type="ECO:0000256" key="1">
    <source>
        <dbReference type="SAM" id="Coils"/>
    </source>
</evidence>
<evidence type="ECO:0000313" key="3">
    <source>
        <dbReference type="Proteomes" id="UP000009138"/>
    </source>
</evidence>
<name>I1BIR1_RHIO9</name>
<dbReference type="AlphaFoldDB" id="I1BIR1"/>
<sequence>MAPVSRGRKASKPILSNEQIQILTAQFNTQRRRLVCTNCKETNSFHRNGSIAGDPPQPCFVCKSCGKTYSAPTMAEICELASTTTMLSQPLSLDAMMETSNTQDDNPEAMPVSTTTATDIASLQATIERFCAELKQTQAELKQARTEIDMLRNQRTQNLNQSTIETHDTQFPSLPSTAQSLPPWKDTARLNSIKQSMLEKRQQRRIQRQENAARFLQPPSENQGFQYIYIPTKARVPIGQLRNRLRRLDINNSRILDINYPTRNIVALLVHNDYAPELKAHLQKFKVTVNENFNPCDGSILMDPKYEQNTKEERDSLAFMHHCDHMKRAINYIRVPVKTAVARYFYNQGWIDKQTFTETLTTTGSKPTDVFYVDQDADMNISDLDDNISQL</sequence>